<sequence length="142" mass="15939">MMAVMKVVGWPKVMSPGNTTHAREVQGRARDFCFRCFCLSKVLCALVQMEVALASPPVQLDPEHTTHVPAQRYQEICQRFGFAQSYISRLYSERHELRLRTRLEVEGIPLDSSDEDEDGSSSDDAPPSPPPPAVAGPSRRRR</sequence>
<feature type="region of interest" description="Disordered" evidence="1">
    <location>
        <begin position="104"/>
        <end position="142"/>
    </location>
</feature>
<accession>A0A067KSE5</accession>
<evidence type="ECO:0000313" key="2">
    <source>
        <dbReference type="EMBL" id="KDP37928.1"/>
    </source>
</evidence>
<dbReference type="EMBL" id="KK914371">
    <property type="protein sequence ID" value="KDP37928.1"/>
    <property type="molecule type" value="Genomic_DNA"/>
</dbReference>
<gene>
    <name evidence="2" type="ORF">JCGZ_06376</name>
</gene>
<keyword evidence="3" id="KW-1185">Reference proteome</keyword>
<name>A0A067KSE5_JATCU</name>
<evidence type="ECO:0000313" key="3">
    <source>
        <dbReference type="Proteomes" id="UP000027138"/>
    </source>
</evidence>
<dbReference type="Proteomes" id="UP000027138">
    <property type="component" value="Unassembled WGS sequence"/>
</dbReference>
<evidence type="ECO:0000256" key="1">
    <source>
        <dbReference type="SAM" id="MobiDB-lite"/>
    </source>
</evidence>
<organism evidence="2 3">
    <name type="scientific">Jatropha curcas</name>
    <name type="common">Barbados nut</name>
    <dbReference type="NCBI Taxonomy" id="180498"/>
    <lineage>
        <taxon>Eukaryota</taxon>
        <taxon>Viridiplantae</taxon>
        <taxon>Streptophyta</taxon>
        <taxon>Embryophyta</taxon>
        <taxon>Tracheophyta</taxon>
        <taxon>Spermatophyta</taxon>
        <taxon>Magnoliopsida</taxon>
        <taxon>eudicotyledons</taxon>
        <taxon>Gunneridae</taxon>
        <taxon>Pentapetalae</taxon>
        <taxon>rosids</taxon>
        <taxon>fabids</taxon>
        <taxon>Malpighiales</taxon>
        <taxon>Euphorbiaceae</taxon>
        <taxon>Crotonoideae</taxon>
        <taxon>Jatropheae</taxon>
        <taxon>Jatropha</taxon>
    </lineage>
</organism>
<feature type="compositionally biased region" description="Acidic residues" evidence="1">
    <location>
        <begin position="112"/>
        <end position="121"/>
    </location>
</feature>
<proteinExistence type="predicted"/>
<protein>
    <submittedName>
        <fullName evidence="2">Uncharacterized protein</fullName>
    </submittedName>
</protein>
<dbReference type="AlphaFoldDB" id="A0A067KSE5"/>
<reference evidence="2 3" key="1">
    <citation type="journal article" date="2014" name="PLoS ONE">
        <title>Global Analysis of Gene Expression Profiles in Physic Nut (Jatropha curcas L.) Seedlings Exposed to Salt Stress.</title>
        <authorList>
            <person name="Zhang L."/>
            <person name="Zhang C."/>
            <person name="Wu P."/>
            <person name="Chen Y."/>
            <person name="Li M."/>
            <person name="Jiang H."/>
            <person name="Wu G."/>
        </authorList>
    </citation>
    <scope>NUCLEOTIDE SEQUENCE [LARGE SCALE GENOMIC DNA]</scope>
    <source>
        <strain evidence="3">cv. GZQX0401</strain>
        <tissue evidence="2">Young leaves</tissue>
    </source>
</reference>